<feature type="region of interest" description="Disordered" evidence="1">
    <location>
        <begin position="223"/>
        <end position="261"/>
    </location>
</feature>
<evidence type="ECO:0000256" key="2">
    <source>
        <dbReference type="SAM" id="Phobius"/>
    </source>
</evidence>
<feature type="compositionally biased region" description="Basic residues" evidence="1">
    <location>
        <begin position="250"/>
        <end position="261"/>
    </location>
</feature>
<dbReference type="EMBL" id="JBHSDS010000006">
    <property type="protein sequence ID" value="MFC4358031.1"/>
    <property type="molecule type" value="Genomic_DNA"/>
</dbReference>
<feature type="transmembrane region" description="Helical" evidence="2">
    <location>
        <begin position="138"/>
        <end position="163"/>
    </location>
</feature>
<gene>
    <name evidence="3" type="ORF">ACFO0N_08740</name>
</gene>
<organism evidence="3 4">
    <name type="scientific">Halobium salinum</name>
    <dbReference type="NCBI Taxonomy" id="1364940"/>
    <lineage>
        <taxon>Archaea</taxon>
        <taxon>Methanobacteriati</taxon>
        <taxon>Methanobacteriota</taxon>
        <taxon>Stenosarchaea group</taxon>
        <taxon>Halobacteria</taxon>
        <taxon>Halobacteriales</taxon>
        <taxon>Haloferacaceae</taxon>
        <taxon>Halobium</taxon>
    </lineage>
</organism>
<accession>A0ABD5PAY5</accession>
<keyword evidence="2" id="KW-0812">Transmembrane</keyword>
<proteinExistence type="predicted"/>
<dbReference type="Proteomes" id="UP001595921">
    <property type="component" value="Unassembled WGS sequence"/>
</dbReference>
<feature type="transmembrane region" description="Helical" evidence="2">
    <location>
        <begin position="169"/>
        <end position="192"/>
    </location>
</feature>
<name>A0ABD5PAY5_9EURY</name>
<dbReference type="AlphaFoldDB" id="A0ABD5PAY5"/>
<keyword evidence="2" id="KW-1133">Transmembrane helix</keyword>
<dbReference type="RefSeq" id="WP_267624388.1">
    <property type="nucleotide sequence ID" value="NZ_JAODIW010000008.1"/>
</dbReference>
<feature type="compositionally biased region" description="Basic and acidic residues" evidence="1">
    <location>
        <begin position="232"/>
        <end position="249"/>
    </location>
</feature>
<evidence type="ECO:0000313" key="3">
    <source>
        <dbReference type="EMBL" id="MFC4358031.1"/>
    </source>
</evidence>
<keyword evidence="2" id="KW-0472">Membrane</keyword>
<comment type="caution">
    <text evidence="3">The sequence shown here is derived from an EMBL/GenBank/DDBJ whole genome shotgun (WGS) entry which is preliminary data.</text>
</comment>
<reference evidence="3 4" key="1">
    <citation type="journal article" date="2019" name="Int. J. Syst. Evol. Microbiol.">
        <title>The Global Catalogue of Microorganisms (GCM) 10K type strain sequencing project: providing services to taxonomists for standard genome sequencing and annotation.</title>
        <authorList>
            <consortium name="The Broad Institute Genomics Platform"/>
            <consortium name="The Broad Institute Genome Sequencing Center for Infectious Disease"/>
            <person name="Wu L."/>
            <person name="Ma J."/>
        </authorList>
    </citation>
    <scope>NUCLEOTIDE SEQUENCE [LARGE SCALE GENOMIC DNA]</scope>
    <source>
        <strain evidence="3 4">CGMCC 1.12553</strain>
    </source>
</reference>
<protein>
    <submittedName>
        <fullName evidence="3">Uncharacterized protein</fullName>
    </submittedName>
</protein>
<keyword evidence="4" id="KW-1185">Reference proteome</keyword>
<evidence type="ECO:0000256" key="1">
    <source>
        <dbReference type="SAM" id="MobiDB-lite"/>
    </source>
</evidence>
<sequence>MVAVAVVVLSAGGTAQTDTRPAWADEVYADLVVAASAYNAAPPDPTLAGLVFADERVNLHVHGDGDELAAYSFRTDADLRVVELDRGERADATTLVTTGRETVATVADAPSPPSALVGAVEAGDVRIRGIGPLAGVKWALVGLGVALIDLGAVGVGLAVAGVVGGLLVLYLFTQAVAVPSLASVGNALAWLWSRVEWGLKQLAEKLGMVGAAKWLLGKLGLLGSTDDEEDESERRQSRPTVREQGDSRLPRRRRRTGRRGS</sequence>
<evidence type="ECO:0000313" key="4">
    <source>
        <dbReference type="Proteomes" id="UP001595921"/>
    </source>
</evidence>